<dbReference type="STRING" id="1826909.A5893_14920"/>
<evidence type="ECO:0000259" key="2">
    <source>
        <dbReference type="Pfam" id="PF00534"/>
    </source>
</evidence>
<comment type="caution">
    <text evidence="4">The sequence shown here is derived from an EMBL/GenBank/DDBJ whole genome shotgun (WGS) entry which is preliminary data.</text>
</comment>
<dbReference type="Gene3D" id="3.40.50.2000">
    <property type="entry name" value="Glycogen Phosphorylase B"/>
    <property type="match status" value="2"/>
</dbReference>
<reference evidence="4 5" key="2">
    <citation type="submission" date="2016-06" db="EMBL/GenBank/DDBJ databases">
        <title>Pedobacter psychrophilus sp. nov., isolated from Antarctic fragmentary rock.</title>
        <authorList>
            <person name="Svec P."/>
        </authorList>
    </citation>
    <scope>NUCLEOTIDE SEQUENCE [LARGE SCALE GENOMIC DNA]</scope>
    <source>
        <strain evidence="4 5">CCM 8644</strain>
    </source>
</reference>
<protein>
    <recommendedName>
        <fullName evidence="6">Glycosyl transferase family 1</fullName>
    </recommendedName>
</protein>
<accession>A0A179DAZ6</accession>
<dbReference type="PANTHER" id="PTHR46401">
    <property type="entry name" value="GLYCOSYLTRANSFERASE WBBK-RELATED"/>
    <property type="match status" value="1"/>
</dbReference>
<dbReference type="SUPFAM" id="SSF53756">
    <property type="entry name" value="UDP-Glycosyltransferase/glycogen phosphorylase"/>
    <property type="match status" value="1"/>
</dbReference>
<organism evidence="4 5">
    <name type="scientific">Pedobacter psychrophilus</name>
    <dbReference type="NCBI Taxonomy" id="1826909"/>
    <lineage>
        <taxon>Bacteria</taxon>
        <taxon>Pseudomonadati</taxon>
        <taxon>Bacteroidota</taxon>
        <taxon>Sphingobacteriia</taxon>
        <taxon>Sphingobacteriales</taxon>
        <taxon>Sphingobacteriaceae</taxon>
        <taxon>Pedobacter</taxon>
    </lineage>
</organism>
<keyword evidence="1" id="KW-0808">Transferase</keyword>
<proteinExistence type="predicted"/>
<gene>
    <name evidence="4" type="ORF">A5893_14920</name>
</gene>
<dbReference type="OrthoDB" id="9801609at2"/>
<dbReference type="CDD" id="cd03809">
    <property type="entry name" value="GT4_MtfB-like"/>
    <property type="match status" value="1"/>
</dbReference>
<dbReference type="GO" id="GO:0016757">
    <property type="term" value="F:glycosyltransferase activity"/>
    <property type="evidence" value="ECO:0007669"/>
    <property type="project" value="InterPro"/>
</dbReference>
<evidence type="ECO:0000256" key="1">
    <source>
        <dbReference type="ARBA" id="ARBA00022679"/>
    </source>
</evidence>
<dbReference type="PANTHER" id="PTHR46401:SF2">
    <property type="entry name" value="GLYCOSYLTRANSFERASE WBBK-RELATED"/>
    <property type="match status" value="1"/>
</dbReference>
<evidence type="ECO:0008006" key="6">
    <source>
        <dbReference type="Google" id="ProtNLM"/>
    </source>
</evidence>
<dbReference type="Pfam" id="PF13439">
    <property type="entry name" value="Glyco_transf_4"/>
    <property type="match status" value="1"/>
</dbReference>
<name>A0A179DAZ6_9SPHI</name>
<dbReference type="EMBL" id="LWHJ01000031">
    <property type="protein sequence ID" value="OAQ38094.1"/>
    <property type="molecule type" value="Genomic_DNA"/>
</dbReference>
<reference evidence="4 5" key="1">
    <citation type="submission" date="2016-04" db="EMBL/GenBank/DDBJ databases">
        <authorList>
            <person name="Evans L.H."/>
            <person name="Alamgir A."/>
            <person name="Owens N."/>
            <person name="Weber N.D."/>
            <person name="Virtaneva K."/>
            <person name="Barbian K."/>
            <person name="Babar A."/>
            <person name="Rosenke K."/>
        </authorList>
    </citation>
    <scope>NUCLEOTIDE SEQUENCE [LARGE SCALE GENOMIC DNA]</scope>
    <source>
        <strain evidence="4 5">CCM 8644</strain>
    </source>
</reference>
<dbReference type="InterPro" id="IPR028098">
    <property type="entry name" value="Glyco_trans_4-like_N"/>
</dbReference>
<dbReference type="Proteomes" id="UP000078459">
    <property type="component" value="Unassembled WGS sequence"/>
</dbReference>
<evidence type="ECO:0000313" key="4">
    <source>
        <dbReference type="EMBL" id="OAQ38094.1"/>
    </source>
</evidence>
<dbReference type="RefSeq" id="WP_068823487.1">
    <property type="nucleotide sequence ID" value="NZ_LWHJ01000031.1"/>
</dbReference>
<keyword evidence="5" id="KW-1185">Reference proteome</keyword>
<dbReference type="GO" id="GO:0009103">
    <property type="term" value="P:lipopolysaccharide biosynthetic process"/>
    <property type="evidence" value="ECO:0007669"/>
    <property type="project" value="TreeGrafter"/>
</dbReference>
<evidence type="ECO:0000313" key="5">
    <source>
        <dbReference type="Proteomes" id="UP000078459"/>
    </source>
</evidence>
<feature type="domain" description="Glycosyl transferase family 1" evidence="2">
    <location>
        <begin position="183"/>
        <end position="342"/>
    </location>
</feature>
<dbReference type="Pfam" id="PF00534">
    <property type="entry name" value="Glycos_transf_1"/>
    <property type="match status" value="1"/>
</dbReference>
<evidence type="ECO:0000259" key="3">
    <source>
        <dbReference type="Pfam" id="PF13439"/>
    </source>
</evidence>
<sequence length="366" mass="42628">MPKIFFDHQKFTTQKFGGISRYFANIINAIKQNPEFEYLLGVANSKNYYIKDEKQILNTALADFFLKSEYGFRTFKLNELYCKHLLNQNNFDIFHPTYYEPYFINKLKKPMVTTIHDMTHERLPQYFWVKDPLTSYKRINADRADKIIAISETTKRDLLTYLPVDEKKVEVIYHGIDLETPLFFEEIKNLPKNYLLFIGDRGGYKNFYLLLDAFAEISKKNSDIQLVLSGGGNLEGADVEIINRLKLNDKVRHFNVSDGQLNHLYKNALLFIYPSLYEGFGLPILEAFKAQCPVLLSKTDCFEEIANEAAAFFSPFDLEDLIFQIEKLIGDSELRKQLIDKGNIRLMDFPLQKSMDKTLALYKTLA</sequence>
<feature type="domain" description="Glycosyltransferase subfamily 4-like N-terminal" evidence="3">
    <location>
        <begin position="17"/>
        <end position="179"/>
    </location>
</feature>
<dbReference type="InterPro" id="IPR001296">
    <property type="entry name" value="Glyco_trans_1"/>
</dbReference>
<dbReference type="AlphaFoldDB" id="A0A179DAZ6"/>